<reference evidence="2" key="1">
    <citation type="submission" date="2020-10" db="EMBL/GenBank/DDBJ databases">
        <authorList>
            <person name="Gilroy R."/>
        </authorList>
    </citation>
    <scope>NUCLEOTIDE SEQUENCE</scope>
    <source>
        <strain evidence="2">ChiGjej1B1-24693</strain>
    </source>
</reference>
<dbReference type="EMBL" id="DVLP01000125">
    <property type="protein sequence ID" value="HIT74777.1"/>
    <property type="molecule type" value="Genomic_DNA"/>
</dbReference>
<comment type="caution">
    <text evidence="2">The sequence shown here is derived from an EMBL/GenBank/DDBJ whole genome shotgun (WGS) entry which is preliminary data.</text>
</comment>
<dbReference type="PROSITE" id="PS50987">
    <property type="entry name" value="HTH_ARSR_2"/>
    <property type="match status" value="1"/>
</dbReference>
<proteinExistence type="predicted"/>
<dbReference type="Proteomes" id="UP000886842">
    <property type="component" value="Unassembled WGS sequence"/>
</dbReference>
<dbReference type="Pfam" id="PF12840">
    <property type="entry name" value="HTH_20"/>
    <property type="match status" value="1"/>
</dbReference>
<dbReference type="InterPro" id="IPR011991">
    <property type="entry name" value="ArsR-like_HTH"/>
</dbReference>
<dbReference type="SUPFAM" id="SSF46785">
    <property type="entry name" value="Winged helix' DNA-binding domain"/>
    <property type="match status" value="1"/>
</dbReference>
<accession>A0A9D1KMH4</accession>
<evidence type="ECO:0000259" key="1">
    <source>
        <dbReference type="PROSITE" id="PS50987"/>
    </source>
</evidence>
<dbReference type="Gene3D" id="1.10.10.10">
    <property type="entry name" value="Winged helix-like DNA-binding domain superfamily/Winged helix DNA-binding domain"/>
    <property type="match status" value="1"/>
</dbReference>
<dbReference type="InterPro" id="IPR001845">
    <property type="entry name" value="HTH_ArsR_DNA-bd_dom"/>
</dbReference>
<protein>
    <submittedName>
        <fullName evidence="2">Helix-turn-helix transcriptional regulator</fullName>
    </submittedName>
</protein>
<dbReference type="InterPro" id="IPR036388">
    <property type="entry name" value="WH-like_DNA-bd_sf"/>
</dbReference>
<evidence type="ECO:0000313" key="3">
    <source>
        <dbReference type="Proteomes" id="UP000886842"/>
    </source>
</evidence>
<dbReference type="InterPro" id="IPR036390">
    <property type="entry name" value="WH_DNA-bd_sf"/>
</dbReference>
<sequence length="106" mass="11418">MVDKDERRTVLVQLLGTVRADVLQALDEPRTMGELAALVGSSASGLTYHVAALERAQLVRRRRTGSVVTVTRSDRGAELVLLLDTDPTAPVEWGHDDSPDAGTRAP</sequence>
<gene>
    <name evidence="2" type="ORF">IAA98_04260</name>
</gene>
<name>A0A9D1KMH4_9ACTN</name>
<evidence type="ECO:0000313" key="2">
    <source>
        <dbReference type="EMBL" id="HIT74777.1"/>
    </source>
</evidence>
<dbReference type="GO" id="GO:0003700">
    <property type="term" value="F:DNA-binding transcription factor activity"/>
    <property type="evidence" value="ECO:0007669"/>
    <property type="project" value="InterPro"/>
</dbReference>
<dbReference type="CDD" id="cd00090">
    <property type="entry name" value="HTH_ARSR"/>
    <property type="match status" value="1"/>
</dbReference>
<reference evidence="2" key="2">
    <citation type="journal article" date="2021" name="PeerJ">
        <title>Extensive microbial diversity within the chicken gut microbiome revealed by metagenomics and culture.</title>
        <authorList>
            <person name="Gilroy R."/>
            <person name="Ravi A."/>
            <person name="Getino M."/>
            <person name="Pursley I."/>
            <person name="Horton D.L."/>
            <person name="Alikhan N.F."/>
            <person name="Baker D."/>
            <person name="Gharbi K."/>
            <person name="Hall N."/>
            <person name="Watson M."/>
            <person name="Adriaenssens E.M."/>
            <person name="Foster-Nyarko E."/>
            <person name="Jarju S."/>
            <person name="Secka A."/>
            <person name="Antonio M."/>
            <person name="Oren A."/>
            <person name="Chaudhuri R.R."/>
            <person name="La Ragione R."/>
            <person name="Hildebrand F."/>
            <person name="Pallen M.J."/>
        </authorList>
    </citation>
    <scope>NUCLEOTIDE SEQUENCE</scope>
    <source>
        <strain evidence="2">ChiGjej1B1-24693</strain>
    </source>
</reference>
<organism evidence="2 3">
    <name type="scientific">Candidatus Avipropionibacterium avicola</name>
    <dbReference type="NCBI Taxonomy" id="2840701"/>
    <lineage>
        <taxon>Bacteria</taxon>
        <taxon>Bacillati</taxon>
        <taxon>Actinomycetota</taxon>
        <taxon>Actinomycetes</taxon>
        <taxon>Propionibacteriales</taxon>
        <taxon>Propionibacteriaceae</taxon>
        <taxon>Propionibacteriaceae incertae sedis</taxon>
        <taxon>Candidatus Avipropionibacterium</taxon>
    </lineage>
</organism>
<dbReference type="AlphaFoldDB" id="A0A9D1KMH4"/>
<feature type="domain" description="HTH arsR-type" evidence="1">
    <location>
        <begin position="1"/>
        <end position="92"/>
    </location>
</feature>